<evidence type="ECO:0000256" key="4">
    <source>
        <dbReference type="RuleBase" id="RU003719"/>
    </source>
</evidence>
<evidence type="ECO:0000313" key="7">
    <source>
        <dbReference type="EMBL" id="SDL64298.1"/>
    </source>
</evidence>
<dbReference type="CDD" id="cd12183">
    <property type="entry name" value="LDH_like_2"/>
    <property type="match status" value="1"/>
</dbReference>
<feature type="domain" description="D-isomer specific 2-hydroxyacid dehydrogenase catalytic" evidence="5">
    <location>
        <begin position="17"/>
        <end position="327"/>
    </location>
</feature>
<dbReference type="InterPro" id="IPR036291">
    <property type="entry name" value="NAD(P)-bd_dom_sf"/>
</dbReference>
<dbReference type="Proteomes" id="UP000199226">
    <property type="component" value="Unassembled WGS sequence"/>
</dbReference>
<comment type="similarity">
    <text evidence="1 4">Belongs to the D-isomer specific 2-hydroxyacid dehydrogenase family.</text>
</comment>
<keyword evidence="8" id="KW-1185">Reference proteome</keyword>
<keyword evidence="2 4" id="KW-0560">Oxidoreductase</keyword>
<dbReference type="InterPro" id="IPR006139">
    <property type="entry name" value="D-isomer_2_OHA_DH_cat_dom"/>
</dbReference>
<dbReference type="PANTHER" id="PTHR43026">
    <property type="entry name" value="2-HYDROXYACID DEHYDROGENASE HOMOLOG 1-RELATED"/>
    <property type="match status" value="1"/>
</dbReference>
<dbReference type="Gene3D" id="3.40.50.720">
    <property type="entry name" value="NAD(P)-binding Rossmann-like Domain"/>
    <property type="match status" value="2"/>
</dbReference>
<dbReference type="PANTHER" id="PTHR43026:SF1">
    <property type="entry name" value="2-HYDROXYACID DEHYDROGENASE HOMOLOG 1-RELATED"/>
    <property type="match status" value="1"/>
</dbReference>
<evidence type="ECO:0000313" key="8">
    <source>
        <dbReference type="Proteomes" id="UP000199226"/>
    </source>
</evidence>
<dbReference type="InterPro" id="IPR029753">
    <property type="entry name" value="D-isomer_DH_CS"/>
</dbReference>
<proteinExistence type="inferred from homology"/>
<sequence length="345" mass="38575">MENSYEIMKVVAYSIKEFEKEFLARANKKQHDITLISNPLSLETAMYAEGKEAVIVFTNDDVSEAVINKLADLGIKYIATRSLETDHIDRKAAGLRKIKLANVPSFSPQSIAEYAVMLALSLSRKIVPTVNSSREFDFRIDQHIGFSFFGKTVGIIGLGHVGQATAAIYKGLGCKVISYDIKYPEFLNDIETRDLDQLLNESDIISLHVPLKSDTRHLINNQSLSKMKDGVMLINTCSGELIKTSELLKALKSRKIAYLGLDGYEFEKSLFFTDHRKDENKDAILEELISYPNVIISPHQAFLTKEALQEIANLTIKNLDNWHAGKCSGKACVCYDGCKKALTNL</sequence>
<name>A0A1G9LQT5_9SPHI</name>
<organism evidence="7 8">
    <name type="scientific">Daejeonella rubra</name>
    <dbReference type="NCBI Taxonomy" id="990371"/>
    <lineage>
        <taxon>Bacteria</taxon>
        <taxon>Pseudomonadati</taxon>
        <taxon>Bacteroidota</taxon>
        <taxon>Sphingobacteriia</taxon>
        <taxon>Sphingobacteriales</taxon>
        <taxon>Sphingobacteriaceae</taxon>
        <taxon>Daejeonella</taxon>
    </lineage>
</organism>
<dbReference type="AlphaFoldDB" id="A0A1G9LQT5"/>
<evidence type="ECO:0000259" key="6">
    <source>
        <dbReference type="Pfam" id="PF02826"/>
    </source>
</evidence>
<evidence type="ECO:0000256" key="1">
    <source>
        <dbReference type="ARBA" id="ARBA00005854"/>
    </source>
</evidence>
<dbReference type="GO" id="GO:0008720">
    <property type="term" value="F:D-lactate dehydrogenase (NAD+) activity"/>
    <property type="evidence" value="ECO:0007669"/>
    <property type="project" value="TreeGrafter"/>
</dbReference>
<keyword evidence="3" id="KW-0520">NAD</keyword>
<evidence type="ECO:0000256" key="3">
    <source>
        <dbReference type="ARBA" id="ARBA00023027"/>
    </source>
</evidence>
<gene>
    <name evidence="7" type="ORF">SAMN05421813_10155</name>
</gene>
<dbReference type="STRING" id="990371.SAMN05421813_10155"/>
<dbReference type="InterPro" id="IPR006140">
    <property type="entry name" value="D-isomer_DH_NAD-bd"/>
</dbReference>
<dbReference type="InterPro" id="IPR058205">
    <property type="entry name" value="D-LDH-like"/>
</dbReference>
<dbReference type="SUPFAM" id="SSF51735">
    <property type="entry name" value="NAD(P)-binding Rossmann-fold domains"/>
    <property type="match status" value="1"/>
</dbReference>
<dbReference type="PROSITE" id="PS00065">
    <property type="entry name" value="D_2_HYDROXYACID_DH_1"/>
    <property type="match status" value="1"/>
</dbReference>
<reference evidence="8" key="1">
    <citation type="submission" date="2016-10" db="EMBL/GenBank/DDBJ databases">
        <authorList>
            <person name="Varghese N."/>
            <person name="Submissions S."/>
        </authorList>
    </citation>
    <scope>NUCLEOTIDE SEQUENCE [LARGE SCALE GENOMIC DNA]</scope>
    <source>
        <strain evidence="8">DSM 24536</strain>
    </source>
</reference>
<dbReference type="Pfam" id="PF00389">
    <property type="entry name" value="2-Hacid_dh"/>
    <property type="match status" value="1"/>
</dbReference>
<accession>A0A1G9LQT5</accession>
<dbReference type="GO" id="GO:0051287">
    <property type="term" value="F:NAD binding"/>
    <property type="evidence" value="ECO:0007669"/>
    <property type="project" value="InterPro"/>
</dbReference>
<dbReference type="SUPFAM" id="SSF52283">
    <property type="entry name" value="Formate/glycerate dehydrogenase catalytic domain-like"/>
    <property type="match status" value="1"/>
</dbReference>
<dbReference type="PROSITE" id="PS00670">
    <property type="entry name" value="D_2_HYDROXYACID_DH_2"/>
    <property type="match status" value="1"/>
</dbReference>
<feature type="domain" description="D-isomer specific 2-hydroxyacid dehydrogenase NAD-binding" evidence="6">
    <location>
        <begin position="116"/>
        <end position="301"/>
    </location>
</feature>
<dbReference type="Pfam" id="PF02826">
    <property type="entry name" value="2-Hacid_dh_C"/>
    <property type="match status" value="1"/>
</dbReference>
<evidence type="ECO:0000256" key="2">
    <source>
        <dbReference type="ARBA" id="ARBA00023002"/>
    </source>
</evidence>
<dbReference type="EMBL" id="FNHH01000001">
    <property type="protein sequence ID" value="SDL64298.1"/>
    <property type="molecule type" value="Genomic_DNA"/>
</dbReference>
<dbReference type="RefSeq" id="WP_245704375.1">
    <property type="nucleotide sequence ID" value="NZ_FNHH01000001.1"/>
</dbReference>
<dbReference type="InterPro" id="IPR029752">
    <property type="entry name" value="D-isomer_DH_CS1"/>
</dbReference>
<evidence type="ECO:0000259" key="5">
    <source>
        <dbReference type="Pfam" id="PF00389"/>
    </source>
</evidence>
<protein>
    <submittedName>
        <fullName evidence="7">D-lactate dehydrogenase</fullName>
    </submittedName>
</protein>